<comment type="subcellular location">
    <subcellularLocation>
        <location evidence="1">Secreted</location>
    </subcellularLocation>
</comment>
<evidence type="ECO:0000256" key="4">
    <source>
        <dbReference type="ARBA" id="ARBA00022525"/>
    </source>
</evidence>
<comment type="caution">
    <text evidence="10">The sequence shown here is derived from an EMBL/GenBank/DDBJ whole genome shotgun (WGS) entry which is preliminary data.</text>
</comment>
<feature type="compositionally biased region" description="Polar residues" evidence="7">
    <location>
        <begin position="91"/>
        <end position="110"/>
    </location>
</feature>
<evidence type="ECO:0000256" key="2">
    <source>
        <dbReference type="ARBA" id="ARBA00008670"/>
    </source>
</evidence>
<dbReference type="InterPro" id="IPR008983">
    <property type="entry name" value="Tumour_necrosis_fac-like_dom"/>
</dbReference>
<keyword evidence="8" id="KW-1133">Transmembrane helix</keyword>
<feature type="domain" description="THD" evidence="9">
    <location>
        <begin position="129"/>
        <end position="272"/>
    </location>
</feature>
<dbReference type="PANTHER" id="PTHR15151">
    <property type="entry name" value="PROTEIN EIGER"/>
    <property type="match status" value="1"/>
</dbReference>
<evidence type="ECO:0000256" key="7">
    <source>
        <dbReference type="SAM" id="MobiDB-lite"/>
    </source>
</evidence>
<evidence type="ECO:0000256" key="1">
    <source>
        <dbReference type="ARBA" id="ARBA00004613"/>
    </source>
</evidence>
<sequence>MLADALHREAVRDRAGGGAGAFQRRRVPWVVVLLALVAVTSSTLSVLSLYRVLALQAEVEGLRSEVSRRREERWGAPGDTQGMRQGPEGQDWSQTEQEGQLGSTTETVTVKSEKHAKRSVGEGQAVLQPCLQMLADSKRRTFQKEFGLQTHTGIPWQTGLRRGTALGLQDDIIQVYEEGFFFIYSQVYYTDSRYTMGHIIIRMKKNLVGNEQQHIVLFRCIQNMNEQSPYNTCYTGGIVKLEAGDKVELLIPRDSANVSLGGDFTFLGAIKLA</sequence>
<feature type="region of interest" description="Disordered" evidence="7">
    <location>
        <begin position="66"/>
        <end position="116"/>
    </location>
</feature>
<keyword evidence="6" id="KW-0325">Glycoprotein</keyword>
<organism evidence="10 11">
    <name type="scientific">Coilia grayii</name>
    <name type="common">Gray's grenadier anchovy</name>
    <dbReference type="NCBI Taxonomy" id="363190"/>
    <lineage>
        <taxon>Eukaryota</taxon>
        <taxon>Metazoa</taxon>
        <taxon>Chordata</taxon>
        <taxon>Craniata</taxon>
        <taxon>Vertebrata</taxon>
        <taxon>Euteleostomi</taxon>
        <taxon>Actinopterygii</taxon>
        <taxon>Neopterygii</taxon>
        <taxon>Teleostei</taxon>
        <taxon>Clupei</taxon>
        <taxon>Clupeiformes</taxon>
        <taxon>Clupeoidei</taxon>
        <taxon>Engraulidae</taxon>
        <taxon>Coilinae</taxon>
        <taxon>Coilia</taxon>
    </lineage>
</organism>
<dbReference type="GO" id="GO:0005125">
    <property type="term" value="F:cytokine activity"/>
    <property type="evidence" value="ECO:0007669"/>
    <property type="project" value="UniProtKB-KW"/>
</dbReference>
<keyword evidence="8" id="KW-0472">Membrane</keyword>
<proteinExistence type="inferred from homology"/>
<dbReference type="Proteomes" id="UP001591681">
    <property type="component" value="Unassembled WGS sequence"/>
</dbReference>
<evidence type="ECO:0000256" key="8">
    <source>
        <dbReference type="SAM" id="Phobius"/>
    </source>
</evidence>
<keyword evidence="5" id="KW-1015">Disulfide bond</keyword>
<dbReference type="SUPFAM" id="SSF49842">
    <property type="entry name" value="TNF-like"/>
    <property type="match status" value="1"/>
</dbReference>
<evidence type="ECO:0000259" key="9">
    <source>
        <dbReference type="PROSITE" id="PS50049"/>
    </source>
</evidence>
<keyword evidence="11" id="KW-1185">Reference proteome</keyword>
<dbReference type="GO" id="GO:0005615">
    <property type="term" value="C:extracellular space"/>
    <property type="evidence" value="ECO:0007669"/>
    <property type="project" value="UniProtKB-KW"/>
</dbReference>
<keyword evidence="8" id="KW-0812">Transmembrane</keyword>
<gene>
    <name evidence="10" type="ORF">ACEWY4_023044</name>
</gene>
<evidence type="ECO:0000313" key="11">
    <source>
        <dbReference type="Proteomes" id="UP001591681"/>
    </source>
</evidence>
<evidence type="ECO:0000256" key="6">
    <source>
        <dbReference type="ARBA" id="ARBA00023180"/>
    </source>
</evidence>
<protein>
    <recommendedName>
        <fullName evidence="9">THD domain-containing protein</fullName>
    </recommendedName>
</protein>
<dbReference type="Gene3D" id="2.60.120.40">
    <property type="match status" value="1"/>
</dbReference>
<dbReference type="InterPro" id="IPR051748">
    <property type="entry name" value="TNF_Ligand_Superfamily"/>
</dbReference>
<keyword evidence="3" id="KW-0202">Cytokine</keyword>
<dbReference type="AlphaFoldDB" id="A0ABD1J1W3"/>
<dbReference type="EMBL" id="JBHFQA010000020">
    <property type="protein sequence ID" value="KAL2081191.1"/>
    <property type="molecule type" value="Genomic_DNA"/>
</dbReference>
<accession>A0ABD1J1W3</accession>
<reference evidence="10 11" key="1">
    <citation type="submission" date="2024-09" db="EMBL/GenBank/DDBJ databases">
        <title>A chromosome-level genome assembly of Gray's grenadier anchovy, Coilia grayii.</title>
        <authorList>
            <person name="Fu Z."/>
        </authorList>
    </citation>
    <scope>NUCLEOTIDE SEQUENCE [LARGE SCALE GENOMIC DNA]</scope>
    <source>
        <strain evidence="10">G4</strain>
        <tissue evidence="10">Muscle</tissue>
    </source>
</reference>
<dbReference type="PANTHER" id="PTHR15151:SF24">
    <property type="entry name" value="A PROLIFERATION-INDUCING LIGAND-LIKE PROTEIN-RELATED"/>
    <property type="match status" value="1"/>
</dbReference>
<evidence type="ECO:0000256" key="5">
    <source>
        <dbReference type="ARBA" id="ARBA00023157"/>
    </source>
</evidence>
<dbReference type="PROSITE" id="PS50049">
    <property type="entry name" value="THD_2"/>
    <property type="match status" value="1"/>
</dbReference>
<name>A0ABD1J1W3_9TELE</name>
<feature type="transmembrane region" description="Helical" evidence="8">
    <location>
        <begin position="29"/>
        <end position="53"/>
    </location>
</feature>
<evidence type="ECO:0000313" key="10">
    <source>
        <dbReference type="EMBL" id="KAL2081191.1"/>
    </source>
</evidence>
<dbReference type="InterPro" id="IPR006052">
    <property type="entry name" value="TNF_dom"/>
</dbReference>
<keyword evidence="4" id="KW-0964">Secreted</keyword>
<evidence type="ECO:0000256" key="3">
    <source>
        <dbReference type="ARBA" id="ARBA00022514"/>
    </source>
</evidence>
<comment type="similarity">
    <text evidence="2">Belongs to the tumor necrosis factor family.</text>
</comment>
<dbReference type="Pfam" id="PF00229">
    <property type="entry name" value="TNF"/>
    <property type="match status" value="1"/>
</dbReference>